<protein>
    <submittedName>
        <fullName evidence="2">Uncharacterized protein</fullName>
    </submittedName>
</protein>
<reference evidence="2" key="1">
    <citation type="submission" date="2007-04" db="EMBL/GenBank/DDBJ databases">
        <authorList>
            <consortium name="The Broad Institute Genome Sequencing Platform"/>
            <person name="Birren B."/>
            <person name="Lander E."/>
            <person name="Galagan J."/>
            <person name="Nusbaum C."/>
            <person name="Devon K."/>
            <person name="Ma L.-J."/>
            <person name="Jaffe D."/>
            <person name="Butler J."/>
            <person name="Alvarez P."/>
            <person name="Gnerre S."/>
            <person name="Grabherr M."/>
            <person name="Kleber M."/>
            <person name="Mauceli E."/>
            <person name="Brockman W."/>
            <person name="MacCallum I.A."/>
            <person name="Young S."/>
            <person name="LaButti K."/>
            <person name="DeCaprio D."/>
            <person name="Crawford M."/>
            <person name="Koehrsen M."/>
            <person name="Engels R."/>
            <person name="Montgomery P."/>
            <person name="Pearson M."/>
            <person name="Howarth C."/>
            <person name="Larson L."/>
            <person name="White J."/>
            <person name="O'Leary S."/>
            <person name="Kodira C."/>
            <person name="Zeng Q."/>
            <person name="Yandava C."/>
            <person name="Alvarado L."/>
            <person name="Kistler C."/>
            <person name="Shim W.-B."/>
            <person name="Kang S."/>
            <person name="Woloshuk C."/>
        </authorList>
    </citation>
    <scope>NUCLEOTIDE SEQUENCE</scope>
    <source>
        <strain evidence="2">4287</strain>
    </source>
</reference>
<evidence type="ECO:0000313" key="3">
    <source>
        <dbReference type="Proteomes" id="UP000009097"/>
    </source>
</evidence>
<gene>
    <name evidence="2" type="ORF">FOXG_20179</name>
</gene>
<evidence type="ECO:0000256" key="1">
    <source>
        <dbReference type="SAM" id="MobiDB-lite"/>
    </source>
</evidence>
<evidence type="ECO:0000313" key="2">
    <source>
        <dbReference type="EMBL" id="KNB09294.1"/>
    </source>
</evidence>
<accession>A0A0J9VD10</accession>
<feature type="region of interest" description="Disordered" evidence="1">
    <location>
        <begin position="1"/>
        <end position="57"/>
    </location>
</feature>
<dbReference type="KEGG" id="fox:FOXG_20179"/>
<dbReference type="RefSeq" id="XP_018247339.1">
    <property type="nucleotide sequence ID" value="XM_018400444.1"/>
</dbReference>
<proteinExistence type="predicted"/>
<dbReference type="AlphaFoldDB" id="A0A0J9VD10"/>
<dbReference type="Proteomes" id="UP000009097">
    <property type="component" value="Unassembled WGS sequence"/>
</dbReference>
<name>A0A0J9VD10_FUSO4</name>
<sequence>MSIPYQVERMSDAKAAENQGHGPADIFGRHRHQNRQATESVLNPGTALAAHHTDGSQRNAALQCYFV</sequence>
<dbReference type="VEuPathDB" id="FungiDB:FOXG_20179"/>
<dbReference type="GeneID" id="28960885"/>
<dbReference type="EMBL" id="DS231707">
    <property type="protein sequence ID" value="KNB09294.1"/>
    <property type="molecule type" value="Genomic_DNA"/>
</dbReference>
<reference evidence="2" key="2">
    <citation type="journal article" date="2010" name="Nature">
        <title>Comparative genomics reveals mobile pathogenicity chromosomes in Fusarium.</title>
        <authorList>
            <person name="Ma L.J."/>
            <person name="van der Does H.C."/>
            <person name="Borkovich K.A."/>
            <person name="Coleman J.J."/>
            <person name="Daboussi M.J."/>
            <person name="Di Pietro A."/>
            <person name="Dufresne M."/>
            <person name="Freitag M."/>
            <person name="Grabherr M."/>
            <person name="Henrissat B."/>
            <person name="Houterman P.M."/>
            <person name="Kang S."/>
            <person name="Shim W.B."/>
            <person name="Woloshuk C."/>
            <person name="Xie X."/>
            <person name="Xu J.R."/>
            <person name="Antoniw J."/>
            <person name="Baker S.E."/>
            <person name="Bluhm B.H."/>
            <person name="Breakspear A."/>
            <person name="Brown D.W."/>
            <person name="Butchko R.A."/>
            <person name="Chapman S."/>
            <person name="Coulson R."/>
            <person name="Coutinho P.M."/>
            <person name="Danchin E.G."/>
            <person name="Diener A."/>
            <person name="Gale L.R."/>
            <person name="Gardiner D.M."/>
            <person name="Goff S."/>
            <person name="Hammond-Kosack K.E."/>
            <person name="Hilburn K."/>
            <person name="Hua-Van A."/>
            <person name="Jonkers W."/>
            <person name="Kazan K."/>
            <person name="Kodira C.D."/>
            <person name="Koehrsen M."/>
            <person name="Kumar L."/>
            <person name="Lee Y.H."/>
            <person name="Li L."/>
            <person name="Manners J.M."/>
            <person name="Miranda-Saavedra D."/>
            <person name="Mukherjee M."/>
            <person name="Park G."/>
            <person name="Park J."/>
            <person name="Park S.Y."/>
            <person name="Proctor R.H."/>
            <person name="Regev A."/>
            <person name="Ruiz-Roldan M.C."/>
            <person name="Sain D."/>
            <person name="Sakthikumar S."/>
            <person name="Sykes S."/>
            <person name="Schwartz D.C."/>
            <person name="Turgeon B.G."/>
            <person name="Wapinski I."/>
            <person name="Yoder O."/>
            <person name="Young S."/>
            <person name="Zeng Q."/>
            <person name="Zhou S."/>
            <person name="Galagan J."/>
            <person name="Cuomo C.A."/>
            <person name="Kistler H.C."/>
            <person name="Rep M."/>
        </authorList>
    </citation>
    <scope>NUCLEOTIDE SEQUENCE [LARGE SCALE GENOMIC DNA]</scope>
    <source>
        <strain evidence="2">4287</strain>
    </source>
</reference>
<organism evidence="2 3">
    <name type="scientific">Fusarium oxysporum f. sp. lycopersici (strain 4287 / CBS 123668 / FGSC 9935 / NRRL 34936)</name>
    <name type="common">Fusarium vascular wilt of tomato</name>
    <dbReference type="NCBI Taxonomy" id="426428"/>
    <lineage>
        <taxon>Eukaryota</taxon>
        <taxon>Fungi</taxon>
        <taxon>Dikarya</taxon>
        <taxon>Ascomycota</taxon>
        <taxon>Pezizomycotina</taxon>
        <taxon>Sordariomycetes</taxon>
        <taxon>Hypocreomycetidae</taxon>
        <taxon>Hypocreales</taxon>
        <taxon>Nectriaceae</taxon>
        <taxon>Fusarium</taxon>
        <taxon>Fusarium oxysporum species complex</taxon>
    </lineage>
</organism>